<dbReference type="Proteomes" id="UP000565711">
    <property type="component" value="Unassembled WGS sequence"/>
</dbReference>
<comment type="caution">
    <text evidence="1">The sequence shown here is derived from an EMBL/GenBank/DDBJ whole genome shotgun (WGS) entry which is preliminary data.</text>
</comment>
<accession>A0A846XTR1</accession>
<gene>
    <name evidence="1" type="ORF">HGA08_01015</name>
</gene>
<organism evidence="1 2">
    <name type="scientific">Nocardia vermiculata</name>
    <dbReference type="NCBI Taxonomy" id="257274"/>
    <lineage>
        <taxon>Bacteria</taxon>
        <taxon>Bacillati</taxon>
        <taxon>Actinomycetota</taxon>
        <taxon>Actinomycetes</taxon>
        <taxon>Mycobacteriales</taxon>
        <taxon>Nocardiaceae</taxon>
        <taxon>Nocardia</taxon>
    </lineage>
</organism>
<protein>
    <submittedName>
        <fullName evidence="1">Uncharacterized protein</fullName>
    </submittedName>
</protein>
<dbReference type="RefSeq" id="WP_067870029.1">
    <property type="nucleotide sequence ID" value="NZ_JAAXOP010000001.1"/>
</dbReference>
<proteinExistence type="predicted"/>
<sequence length="174" mass="19484">MTATTQGKASVGAAEEFLTAGRIEEAGRAVQTVLRARGMELSHNQENQLIGCTDLHQLRAWHLQALRAIHTNEIFSDRPGAWMGCFWVELNPQLERLGYDTREVEATTAERLFARGYTKSRAEHLRGMLEARFGVSKNMTDRIESATITQLDCWIENATTVTELDEVFTEPAGS</sequence>
<name>A0A846XTR1_9NOCA</name>
<dbReference type="EMBL" id="JAAXOP010000001">
    <property type="protein sequence ID" value="NKY48791.1"/>
    <property type="molecule type" value="Genomic_DNA"/>
</dbReference>
<reference evidence="1 2" key="1">
    <citation type="submission" date="2020-04" db="EMBL/GenBank/DDBJ databases">
        <title>MicrobeNet Type strains.</title>
        <authorList>
            <person name="Nicholson A.C."/>
        </authorList>
    </citation>
    <scope>NUCLEOTIDE SEQUENCE [LARGE SCALE GENOMIC DNA]</scope>
    <source>
        <strain evidence="1 2">JCM 12354</strain>
    </source>
</reference>
<keyword evidence="2" id="KW-1185">Reference proteome</keyword>
<evidence type="ECO:0000313" key="1">
    <source>
        <dbReference type="EMBL" id="NKY48791.1"/>
    </source>
</evidence>
<dbReference type="AlphaFoldDB" id="A0A846XTR1"/>
<evidence type="ECO:0000313" key="2">
    <source>
        <dbReference type="Proteomes" id="UP000565711"/>
    </source>
</evidence>